<comment type="caution">
    <text evidence="13">The sequence shown here is derived from an EMBL/GenBank/DDBJ whole genome shotgun (WGS) entry which is preliminary data.</text>
</comment>
<dbReference type="SUPFAM" id="SSF55957">
    <property type="entry name" value="Phosphoglucomutase, C-terminal domain"/>
    <property type="match status" value="1"/>
</dbReference>
<accession>A0A5D4XKA7</accession>
<dbReference type="SUPFAM" id="SSF53738">
    <property type="entry name" value="Phosphoglucomutase, first 3 domains"/>
    <property type="match status" value="3"/>
</dbReference>
<dbReference type="GO" id="GO:0008966">
    <property type="term" value="F:phosphoglucosamine mutase activity"/>
    <property type="evidence" value="ECO:0007669"/>
    <property type="project" value="UniProtKB-UniRule"/>
</dbReference>
<feature type="domain" description="Alpha-D-phosphohexomutase alpha/beta/alpha" evidence="10">
    <location>
        <begin position="3"/>
        <end position="142"/>
    </location>
</feature>
<dbReference type="Pfam" id="PF00408">
    <property type="entry name" value="PGM_PMM_IV"/>
    <property type="match status" value="1"/>
</dbReference>
<dbReference type="GO" id="GO:0006048">
    <property type="term" value="P:UDP-N-acetylglucosamine biosynthetic process"/>
    <property type="evidence" value="ECO:0007669"/>
    <property type="project" value="TreeGrafter"/>
</dbReference>
<keyword evidence="5 6" id="KW-0413">Isomerase</keyword>
<comment type="catalytic activity">
    <reaction evidence="6 8">
        <text>alpha-D-glucosamine 1-phosphate = D-glucosamine 6-phosphate</text>
        <dbReference type="Rhea" id="RHEA:23424"/>
        <dbReference type="ChEBI" id="CHEBI:58516"/>
        <dbReference type="ChEBI" id="CHEBI:58725"/>
        <dbReference type="EC" id="5.4.2.10"/>
    </reaction>
</comment>
<dbReference type="InterPro" id="IPR005844">
    <property type="entry name" value="A-D-PHexomutase_a/b/a-I"/>
</dbReference>
<dbReference type="InterPro" id="IPR050060">
    <property type="entry name" value="Phosphoglucosamine_mutase"/>
</dbReference>
<sequence>MSRKYFGTDGIRGRVGEGAISADFVLRLGNAYGHALRAAAAGQGGEWRKPQVIIGKDTRISNYMFEAALEAGLVAAGVDVQLMGPMPTPAVAHLTRSMRADGGIVISASHNPHYDNGIKFFSADGEKLDDATELAIEASLETPFSTVSSEQLGKAVRTRDAVGRYVEACKGSVSRSFDLGGMRIVVDCANGATYQIGPMVLAELGAQVETIGVSPNGTNINDGVGSMHPEGLAARVRETGAELGIAFDGDGDRLLFVDSDGTVRDGDDLLYVLALDWQASGRLRGPVVGTVMTNYGFEQALAKAGIGFLRTRVGDRYVHQALLEHGGILGGEASGHLLCLDRATTGDGIISALQVLEVLRRRGTTLQQALTGVRKLPQKTVNVRYANGAKPAEADGVKAALAAAQAAVEGRGRAFLRPSGTEPVVRVTVEADDEALVLSTLEALAGAVRAAAER</sequence>
<feature type="domain" description="Alpha-D-phosphohexomutase alpha/beta/alpha" evidence="12">
    <location>
        <begin position="265"/>
        <end position="370"/>
    </location>
</feature>
<dbReference type="PANTHER" id="PTHR42946:SF1">
    <property type="entry name" value="PHOSPHOGLUCOMUTASE (ALPHA-D-GLUCOSE-1,6-BISPHOSPHATE-DEPENDENT)"/>
    <property type="match status" value="1"/>
</dbReference>
<dbReference type="OrthoDB" id="9803322at2"/>
<dbReference type="Proteomes" id="UP000324973">
    <property type="component" value="Unassembled WGS sequence"/>
</dbReference>
<dbReference type="Gene3D" id="3.30.310.50">
    <property type="entry name" value="Alpha-D-phosphohexomutase, C-terminal domain"/>
    <property type="match status" value="1"/>
</dbReference>
<dbReference type="InterPro" id="IPR005846">
    <property type="entry name" value="A-D-PHexomutase_a/b/a-III"/>
</dbReference>
<evidence type="ECO:0000256" key="6">
    <source>
        <dbReference type="HAMAP-Rule" id="MF_01554"/>
    </source>
</evidence>
<dbReference type="HAMAP" id="MF_01554_B">
    <property type="entry name" value="GlmM_B"/>
    <property type="match status" value="1"/>
</dbReference>
<feature type="binding site" evidence="6">
    <location>
        <position position="250"/>
    </location>
    <ligand>
        <name>Mg(2+)</name>
        <dbReference type="ChEBI" id="CHEBI:18420"/>
    </ligand>
</feature>
<feature type="binding site" evidence="6">
    <location>
        <position position="248"/>
    </location>
    <ligand>
        <name>Mg(2+)</name>
        <dbReference type="ChEBI" id="CHEBI:18420"/>
    </ligand>
</feature>
<feature type="modified residue" description="Phosphoserine" evidence="6">
    <location>
        <position position="109"/>
    </location>
</feature>
<dbReference type="Pfam" id="PF02878">
    <property type="entry name" value="PGM_PMM_I"/>
    <property type="match status" value="1"/>
</dbReference>
<name>A0A5D4XKA7_9GAMM</name>
<dbReference type="NCBIfam" id="NF008139">
    <property type="entry name" value="PRK10887.1"/>
    <property type="match status" value="1"/>
</dbReference>
<dbReference type="FunFam" id="3.30.310.50:FF:000001">
    <property type="entry name" value="Phosphoglucosamine mutase"/>
    <property type="match status" value="1"/>
</dbReference>
<evidence type="ECO:0000313" key="14">
    <source>
        <dbReference type="Proteomes" id="UP000324973"/>
    </source>
</evidence>
<protein>
    <recommendedName>
        <fullName evidence="6 8">Phosphoglucosamine mutase</fullName>
        <ecNumber evidence="6 8">5.4.2.10</ecNumber>
    </recommendedName>
</protein>
<dbReference type="EC" id="5.4.2.10" evidence="6 8"/>
<dbReference type="AlphaFoldDB" id="A0A5D4XKA7"/>
<evidence type="ECO:0000256" key="5">
    <source>
        <dbReference type="ARBA" id="ARBA00023235"/>
    </source>
</evidence>
<keyword evidence="3 6" id="KW-0479">Metal-binding</keyword>
<gene>
    <name evidence="6 13" type="primary">glmM</name>
    <name evidence="13" type="ORF">FZO89_01920</name>
</gene>
<evidence type="ECO:0000313" key="13">
    <source>
        <dbReference type="EMBL" id="TYT25128.1"/>
    </source>
</evidence>
<comment type="similarity">
    <text evidence="1 6 7">Belongs to the phosphohexose mutase family.</text>
</comment>
<dbReference type="FunFam" id="3.40.120.10:FF:000001">
    <property type="entry name" value="Phosphoglucosamine mutase"/>
    <property type="match status" value="1"/>
</dbReference>
<dbReference type="GO" id="GO:0000287">
    <property type="term" value="F:magnesium ion binding"/>
    <property type="evidence" value="ECO:0007669"/>
    <property type="project" value="UniProtKB-UniRule"/>
</dbReference>
<keyword evidence="4 6" id="KW-0460">Magnesium</keyword>
<dbReference type="PROSITE" id="PS00710">
    <property type="entry name" value="PGM_PMM"/>
    <property type="match status" value="1"/>
</dbReference>
<dbReference type="InterPro" id="IPR006352">
    <property type="entry name" value="GlmM_bact"/>
</dbReference>
<dbReference type="CDD" id="cd05802">
    <property type="entry name" value="GlmM"/>
    <property type="match status" value="1"/>
</dbReference>
<dbReference type="PANTHER" id="PTHR42946">
    <property type="entry name" value="PHOSPHOHEXOSE MUTASE"/>
    <property type="match status" value="1"/>
</dbReference>
<feature type="binding site" evidence="6">
    <location>
        <position position="252"/>
    </location>
    <ligand>
        <name>Mg(2+)</name>
        <dbReference type="ChEBI" id="CHEBI:18420"/>
    </ligand>
</feature>
<evidence type="ECO:0000256" key="3">
    <source>
        <dbReference type="ARBA" id="ARBA00022723"/>
    </source>
</evidence>
<dbReference type="InterPro" id="IPR016055">
    <property type="entry name" value="A-D-PHexomutase_a/b/a-I/II/III"/>
</dbReference>
<evidence type="ECO:0000259" key="12">
    <source>
        <dbReference type="Pfam" id="PF02880"/>
    </source>
</evidence>
<dbReference type="FunFam" id="3.40.120.10:FF:000003">
    <property type="entry name" value="Phosphoglucosamine mutase"/>
    <property type="match status" value="1"/>
</dbReference>
<dbReference type="GO" id="GO:0005829">
    <property type="term" value="C:cytosol"/>
    <property type="evidence" value="ECO:0007669"/>
    <property type="project" value="TreeGrafter"/>
</dbReference>
<dbReference type="InterPro" id="IPR005843">
    <property type="entry name" value="A-D-PHexomutase_C"/>
</dbReference>
<dbReference type="Pfam" id="PF02880">
    <property type="entry name" value="PGM_PMM_III"/>
    <property type="match status" value="1"/>
</dbReference>
<keyword evidence="2 6" id="KW-0597">Phosphoprotein</keyword>
<evidence type="ECO:0000259" key="11">
    <source>
        <dbReference type="Pfam" id="PF02879"/>
    </source>
</evidence>
<comment type="function">
    <text evidence="6 8">Catalyzes the conversion of glucosamine-6-phosphate to glucosamine-1-phosphate.</text>
</comment>
<evidence type="ECO:0000256" key="2">
    <source>
        <dbReference type="ARBA" id="ARBA00022553"/>
    </source>
</evidence>
<feature type="domain" description="Alpha-D-phosphohexomutase C-terminal" evidence="9">
    <location>
        <begin position="381"/>
        <end position="445"/>
    </location>
</feature>
<proteinExistence type="inferred from homology"/>
<feature type="domain" description="Alpha-D-phosphohexomutase alpha/beta/alpha" evidence="11">
    <location>
        <begin position="164"/>
        <end position="261"/>
    </location>
</feature>
<dbReference type="InterPro" id="IPR036900">
    <property type="entry name" value="A-D-PHexomutase_C_sf"/>
</dbReference>
<evidence type="ECO:0000259" key="10">
    <source>
        <dbReference type="Pfam" id="PF02878"/>
    </source>
</evidence>
<dbReference type="NCBIfam" id="TIGR01455">
    <property type="entry name" value="glmM"/>
    <property type="match status" value="1"/>
</dbReference>
<evidence type="ECO:0000256" key="8">
    <source>
        <dbReference type="RuleBase" id="RU004327"/>
    </source>
</evidence>
<evidence type="ECO:0000256" key="7">
    <source>
        <dbReference type="RuleBase" id="RU004326"/>
    </source>
</evidence>
<dbReference type="RefSeq" id="WP_149101677.1">
    <property type="nucleotide sequence ID" value="NZ_VTFT01000001.1"/>
</dbReference>
<reference evidence="13 14" key="1">
    <citation type="submission" date="2019-08" db="EMBL/GenBank/DDBJ databases">
        <title>Luteimonas viscosus sp. nov., isolated from soil of a sunflower field.</title>
        <authorList>
            <person name="Jianli Z."/>
            <person name="Ying Z."/>
        </authorList>
    </citation>
    <scope>NUCLEOTIDE SEQUENCE [LARGE SCALE GENOMIC DNA]</scope>
    <source>
        <strain evidence="13 14">XBU10</strain>
    </source>
</reference>
<dbReference type="GO" id="GO:0005975">
    <property type="term" value="P:carbohydrate metabolic process"/>
    <property type="evidence" value="ECO:0007669"/>
    <property type="project" value="InterPro"/>
</dbReference>
<organism evidence="13 14">
    <name type="scientific">Luteimonas viscosa</name>
    <dbReference type="NCBI Taxonomy" id="1132694"/>
    <lineage>
        <taxon>Bacteria</taxon>
        <taxon>Pseudomonadati</taxon>
        <taxon>Pseudomonadota</taxon>
        <taxon>Gammaproteobacteria</taxon>
        <taxon>Lysobacterales</taxon>
        <taxon>Lysobacteraceae</taxon>
        <taxon>Luteimonas</taxon>
    </lineage>
</organism>
<dbReference type="GO" id="GO:0009252">
    <property type="term" value="P:peptidoglycan biosynthetic process"/>
    <property type="evidence" value="ECO:0007669"/>
    <property type="project" value="TreeGrafter"/>
</dbReference>
<dbReference type="InterPro" id="IPR016066">
    <property type="entry name" value="A-D-PHexomutase_CS"/>
</dbReference>
<comment type="PTM">
    <text evidence="6">Activated by phosphorylation.</text>
</comment>
<dbReference type="InterPro" id="IPR005841">
    <property type="entry name" value="Alpha-D-phosphohexomutase_SF"/>
</dbReference>
<evidence type="ECO:0000256" key="4">
    <source>
        <dbReference type="ARBA" id="ARBA00022842"/>
    </source>
</evidence>
<dbReference type="Gene3D" id="3.40.120.10">
    <property type="entry name" value="Alpha-D-Glucose-1,6-Bisphosphate, subunit A, domain 3"/>
    <property type="match status" value="3"/>
</dbReference>
<comment type="cofactor">
    <cofactor evidence="6">
        <name>Mg(2+)</name>
        <dbReference type="ChEBI" id="CHEBI:18420"/>
    </cofactor>
    <text evidence="6">Binds 1 Mg(2+) ion per subunit.</text>
</comment>
<evidence type="ECO:0000256" key="1">
    <source>
        <dbReference type="ARBA" id="ARBA00010231"/>
    </source>
</evidence>
<evidence type="ECO:0000259" key="9">
    <source>
        <dbReference type="Pfam" id="PF00408"/>
    </source>
</evidence>
<dbReference type="EMBL" id="VTFT01000001">
    <property type="protein sequence ID" value="TYT25128.1"/>
    <property type="molecule type" value="Genomic_DNA"/>
</dbReference>
<dbReference type="Pfam" id="PF02879">
    <property type="entry name" value="PGM_PMM_II"/>
    <property type="match status" value="1"/>
</dbReference>
<dbReference type="GO" id="GO:0004615">
    <property type="term" value="F:phosphomannomutase activity"/>
    <property type="evidence" value="ECO:0007669"/>
    <property type="project" value="TreeGrafter"/>
</dbReference>
<keyword evidence="14" id="KW-1185">Reference proteome</keyword>
<feature type="binding site" description="via phosphate group" evidence="6">
    <location>
        <position position="109"/>
    </location>
    <ligand>
        <name>Mg(2+)</name>
        <dbReference type="ChEBI" id="CHEBI:18420"/>
    </ligand>
</feature>
<feature type="active site" description="Phosphoserine intermediate" evidence="6">
    <location>
        <position position="109"/>
    </location>
</feature>
<dbReference type="InterPro" id="IPR005845">
    <property type="entry name" value="A-D-PHexomutase_a/b/a-II"/>
</dbReference>
<dbReference type="PRINTS" id="PR00509">
    <property type="entry name" value="PGMPMM"/>
</dbReference>